<feature type="transmembrane region" description="Helical" evidence="7">
    <location>
        <begin position="200"/>
        <end position="217"/>
    </location>
</feature>
<dbReference type="STRING" id="1618572.UT17_C0004G0291"/>
<proteinExistence type="inferred from homology"/>
<gene>
    <name evidence="9" type="ORF">UT17_C0004G0291</name>
</gene>
<organism evidence="9 10">
    <name type="scientific">Candidatus Woesebacteria bacterium GW2011_GWB1_39_10</name>
    <dbReference type="NCBI Taxonomy" id="1618572"/>
    <lineage>
        <taxon>Bacteria</taxon>
        <taxon>Candidatus Woeseibacteriota</taxon>
    </lineage>
</organism>
<evidence type="ECO:0000313" key="10">
    <source>
        <dbReference type="Proteomes" id="UP000034774"/>
    </source>
</evidence>
<keyword evidence="6 7" id="KW-0472">Membrane</keyword>
<dbReference type="Pfam" id="PF01757">
    <property type="entry name" value="Acyl_transf_3"/>
    <property type="match status" value="1"/>
</dbReference>
<evidence type="ECO:0000256" key="2">
    <source>
        <dbReference type="ARBA" id="ARBA00007400"/>
    </source>
</evidence>
<comment type="subcellular location">
    <subcellularLocation>
        <location evidence="1">Cell membrane</location>
        <topology evidence="1">Multi-pass membrane protein</topology>
    </subcellularLocation>
</comment>
<evidence type="ECO:0000256" key="5">
    <source>
        <dbReference type="ARBA" id="ARBA00022989"/>
    </source>
</evidence>
<feature type="transmembrane region" description="Helical" evidence="7">
    <location>
        <begin position="106"/>
        <end position="124"/>
    </location>
</feature>
<dbReference type="Proteomes" id="UP000034774">
    <property type="component" value="Unassembled WGS sequence"/>
</dbReference>
<keyword evidence="3" id="KW-1003">Cell membrane</keyword>
<feature type="transmembrane region" description="Helical" evidence="7">
    <location>
        <begin position="267"/>
        <end position="287"/>
    </location>
</feature>
<evidence type="ECO:0000256" key="3">
    <source>
        <dbReference type="ARBA" id="ARBA00022475"/>
    </source>
</evidence>
<feature type="transmembrane region" description="Helical" evidence="7">
    <location>
        <begin position="74"/>
        <end position="94"/>
    </location>
</feature>
<protein>
    <recommendedName>
        <fullName evidence="8">Acyltransferase 3 domain-containing protein</fullName>
    </recommendedName>
</protein>
<evidence type="ECO:0000256" key="4">
    <source>
        <dbReference type="ARBA" id="ARBA00022692"/>
    </source>
</evidence>
<comment type="caution">
    <text evidence="9">The sequence shown here is derived from an EMBL/GenBank/DDBJ whole genome shotgun (WGS) entry which is preliminary data.</text>
</comment>
<keyword evidence="5 7" id="KW-1133">Transmembrane helix</keyword>
<evidence type="ECO:0000256" key="7">
    <source>
        <dbReference type="SAM" id="Phobius"/>
    </source>
</evidence>
<dbReference type="InterPro" id="IPR002656">
    <property type="entry name" value="Acyl_transf_3_dom"/>
</dbReference>
<dbReference type="GO" id="GO:0009246">
    <property type="term" value="P:enterobacterial common antigen biosynthetic process"/>
    <property type="evidence" value="ECO:0007669"/>
    <property type="project" value="TreeGrafter"/>
</dbReference>
<comment type="similarity">
    <text evidence="2">Belongs to the acyltransferase 3 family.</text>
</comment>
<feature type="transmembrane region" description="Helical" evidence="7">
    <location>
        <begin position="229"/>
        <end position="247"/>
    </location>
</feature>
<feature type="transmembrane region" description="Helical" evidence="7">
    <location>
        <begin position="299"/>
        <end position="318"/>
    </location>
</feature>
<feature type="transmembrane region" description="Helical" evidence="7">
    <location>
        <begin position="338"/>
        <end position="358"/>
    </location>
</feature>
<keyword evidence="4 7" id="KW-0812">Transmembrane</keyword>
<dbReference type="AlphaFoldDB" id="A0A0G0LJ53"/>
<evidence type="ECO:0000313" key="9">
    <source>
        <dbReference type="EMBL" id="KKQ91943.1"/>
    </source>
</evidence>
<evidence type="ECO:0000259" key="8">
    <source>
        <dbReference type="Pfam" id="PF01757"/>
    </source>
</evidence>
<feature type="domain" description="Acyltransferase 3" evidence="8">
    <location>
        <begin position="31"/>
        <end position="355"/>
    </location>
</feature>
<dbReference type="EMBL" id="LBVU01000004">
    <property type="protein sequence ID" value="KKQ91943.1"/>
    <property type="molecule type" value="Genomic_DNA"/>
</dbReference>
<evidence type="ECO:0000256" key="6">
    <source>
        <dbReference type="ARBA" id="ARBA00023136"/>
    </source>
</evidence>
<name>A0A0G0LJ53_9BACT</name>
<dbReference type="PANTHER" id="PTHR40074:SF2">
    <property type="entry name" value="O-ACETYLTRANSFERASE WECH"/>
    <property type="match status" value="1"/>
</dbReference>
<feature type="transmembrane region" description="Helical" evidence="7">
    <location>
        <begin position="169"/>
        <end position="188"/>
    </location>
</feature>
<reference evidence="9 10" key="1">
    <citation type="journal article" date="2015" name="Nature">
        <title>rRNA introns, odd ribosomes, and small enigmatic genomes across a large radiation of phyla.</title>
        <authorList>
            <person name="Brown C.T."/>
            <person name="Hug L.A."/>
            <person name="Thomas B.C."/>
            <person name="Sharon I."/>
            <person name="Castelle C.J."/>
            <person name="Singh A."/>
            <person name="Wilkins M.J."/>
            <person name="Williams K.H."/>
            <person name="Banfield J.F."/>
        </authorList>
    </citation>
    <scope>NUCLEOTIDE SEQUENCE [LARGE SCALE GENOMIC DNA]</scope>
</reference>
<accession>A0A0G0LJ53</accession>
<dbReference type="PANTHER" id="PTHR40074">
    <property type="entry name" value="O-ACETYLTRANSFERASE WECH"/>
    <property type="match status" value="1"/>
</dbReference>
<sequence>MKNRKIYPPSQNRLLLRNDSVSPNTEKLRVKSLDAIRAIAISAVVLIHTTTRTIEAIKDNLTNFPFAFFLNQIARFAVPLFFMVSGFALELNYVNHTNHFAYLKKRFSKILIPYIFWSVIYYLLIYTQNHDNFLKVLYLGNASYQLYFIPTLFLFYLIFPIIHKMYSVLANKWILIILAFSQMLILYNDYFIKPYKLEDPLHTALMSYFVFILGMVAARNKDKLLEIALRWKTILAGFTVLTAFYIFWEGMTNFLKTGNYLTFYSNFRPSTLIYTILVGLVLFYIFDREHLKSSPRKKLSDASFFVFFIHVIILENVWKFVGKSLFNSFGITPVGKIIFDPIFFGVVLGISFLTAFLIRKVPFAPKITG</sequence>
<feature type="transmembrane region" description="Helical" evidence="7">
    <location>
        <begin position="144"/>
        <end position="162"/>
    </location>
</feature>
<evidence type="ECO:0000256" key="1">
    <source>
        <dbReference type="ARBA" id="ARBA00004651"/>
    </source>
</evidence>
<dbReference type="GO" id="GO:0005886">
    <property type="term" value="C:plasma membrane"/>
    <property type="evidence" value="ECO:0007669"/>
    <property type="project" value="UniProtKB-SubCell"/>
</dbReference>
<feature type="transmembrane region" description="Helical" evidence="7">
    <location>
        <begin position="35"/>
        <end position="54"/>
    </location>
</feature>
<dbReference type="GO" id="GO:0016413">
    <property type="term" value="F:O-acetyltransferase activity"/>
    <property type="evidence" value="ECO:0007669"/>
    <property type="project" value="TreeGrafter"/>
</dbReference>